<gene>
    <name evidence="2" type="ORF">AVDCRST_MAG83-16</name>
</gene>
<protein>
    <submittedName>
        <fullName evidence="2">Transcriptional regulator, MarR family</fullName>
    </submittedName>
</protein>
<sequence>DRYRANRLRSRAAQGGGEGRWGAGRRSLRDRGEPWLPHELRRPRLQPGAIPTARGARCPYGAVGGADVPMGSRRADAAGVEPRGCHRGRHDGPHAGSHGEGRPGPARTQPARSSADQHLPHGEGLGPARHARPRGDRGKSVGVPTVERGRAAPVARSAGPGDRGVGGAAPRL</sequence>
<feature type="compositionally biased region" description="Basic and acidic residues" evidence="1">
    <location>
        <begin position="27"/>
        <end position="42"/>
    </location>
</feature>
<feature type="compositionally biased region" description="Gly residues" evidence="1">
    <location>
        <begin position="161"/>
        <end position="172"/>
    </location>
</feature>
<proteinExistence type="predicted"/>
<evidence type="ECO:0000256" key="1">
    <source>
        <dbReference type="SAM" id="MobiDB-lite"/>
    </source>
</evidence>
<feature type="compositionally biased region" description="Basic residues" evidence="1">
    <location>
        <begin position="1"/>
        <end position="10"/>
    </location>
</feature>
<feature type="region of interest" description="Disordered" evidence="1">
    <location>
        <begin position="1"/>
        <end position="172"/>
    </location>
</feature>
<evidence type="ECO:0000313" key="2">
    <source>
        <dbReference type="EMBL" id="CAA9212563.1"/>
    </source>
</evidence>
<feature type="non-terminal residue" evidence="2">
    <location>
        <position position="172"/>
    </location>
</feature>
<accession>A0A6J4H2T5</accession>
<dbReference type="EMBL" id="CADCTE010000007">
    <property type="protein sequence ID" value="CAA9212563.1"/>
    <property type="molecule type" value="Genomic_DNA"/>
</dbReference>
<reference evidence="2" key="1">
    <citation type="submission" date="2020-02" db="EMBL/GenBank/DDBJ databases">
        <authorList>
            <person name="Meier V. D."/>
        </authorList>
    </citation>
    <scope>NUCLEOTIDE SEQUENCE</scope>
    <source>
        <strain evidence="2">AVDCRST_MAG83</strain>
    </source>
</reference>
<dbReference type="AlphaFoldDB" id="A0A6J4H2T5"/>
<feature type="non-terminal residue" evidence="2">
    <location>
        <position position="1"/>
    </location>
</feature>
<feature type="compositionally biased region" description="Basic and acidic residues" evidence="1">
    <location>
        <begin position="90"/>
        <end position="101"/>
    </location>
</feature>
<name>A0A6J4H2T5_9MICC</name>
<organism evidence="2">
    <name type="scientific">uncultured Arthrobacter sp</name>
    <dbReference type="NCBI Taxonomy" id="114050"/>
    <lineage>
        <taxon>Bacteria</taxon>
        <taxon>Bacillati</taxon>
        <taxon>Actinomycetota</taxon>
        <taxon>Actinomycetes</taxon>
        <taxon>Micrococcales</taxon>
        <taxon>Micrococcaceae</taxon>
        <taxon>Arthrobacter</taxon>
        <taxon>environmental samples</taxon>
    </lineage>
</organism>